<reference evidence="9" key="1">
    <citation type="submission" date="2019-01" db="EMBL/GenBank/DDBJ databases">
        <authorList>
            <consortium name="Genoscope - CEA"/>
            <person name="William W."/>
        </authorList>
    </citation>
    <scope>NUCLEOTIDE SEQUENCE</scope>
    <source>
        <strain evidence="9">CR-1</strain>
    </source>
</reference>
<proteinExistence type="predicted"/>
<dbReference type="Gene3D" id="1.10.1060.10">
    <property type="entry name" value="Alpha-helical ferredoxin"/>
    <property type="match status" value="1"/>
</dbReference>
<dbReference type="PANTHER" id="PTHR47153">
    <property type="entry name" value="LACTATE UTILIZATION PROTEIN B"/>
    <property type="match status" value="1"/>
</dbReference>
<dbReference type="Pfam" id="PF02589">
    <property type="entry name" value="LUD_dom"/>
    <property type="match status" value="1"/>
</dbReference>
<evidence type="ECO:0000256" key="3">
    <source>
        <dbReference type="ARBA" id="ARBA00022723"/>
    </source>
</evidence>
<evidence type="ECO:0000313" key="9">
    <source>
        <dbReference type="EMBL" id="VEN74765.1"/>
    </source>
</evidence>
<name>A0A484HPI0_9BACT</name>
<dbReference type="InterPro" id="IPR024569">
    <property type="entry name" value="LutB_C"/>
</dbReference>
<dbReference type="Pfam" id="PF11870">
    <property type="entry name" value="LutB_C"/>
    <property type="match status" value="1"/>
</dbReference>
<dbReference type="InterPro" id="IPR037171">
    <property type="entry name" value="NagB/RpiA_transferase-like"/>
</dbReference>
<dbReference type="PANTHER" id="PTHR47153:SF2">
    <property type="entry name" value="LACTATE UTILIZATION PROTEIN B"/>
    <property type="match status" value="1"/>
</dbReference>
<sequence>MGIQTSDLSLNERVEKNLADVFMRASIARAQDLLGQKRADAFEELGDYEIWRENAATARSHVLKNLDVYLSRFADRAAENGAGVFFARTGREAADHALEIFGEIGAKKIVKSKSMVTEEINLNESLEAAGLEVVETDLGEYILQTDDYDKPSHIVVPALHKDREAIRKIFAEKKGYAGDNQPEHIAAFVRKEIRKDFLTADAGVTGCNFGVAESGTVTLVTNEGNGRFVSTAPETQIVFMGMERVAASFADLDILLTLLIRSAVGARLTSYLSLATGPARENETDGPKRLEIIIVDNGRSDVLAGPFREVLRCVRCGTCMLACPVYRQIGGHGYGTLYPGPLGLALAPAMAGHEACHDIVRLCSLCGACDDVCPVKIPLYRLILAHRRVIAEEKKLSGKGEALAMGLFGRLFANPALYDAAARRARLGRFLPEIGPLKNWTRDRELPRFPEQSFRAWMEKRSPKGGRP</sequence>
<dbReference type="SUPFAM" id="SSF100950">
    <property type="entry name" value="NagB/RpiA/CoA transferase-like"/>
    <property type="match status" value="1"/>
</dbReference>
<dbReference type="InterPro" id="IPR017896">
    <property type="entry name" value="4Fe4S_Fe-S-bd"/>
</dbReference>
<dbReference type="GO" id="GO:0006089">
    <property type="term" value="P:lactate metabolic process"/>
    <property type="evidence" value="ECO:0007669"/>
    <property type="project" value="InterPro"/>
</dbReference>
<dbReference type="Pfam" id="PF13183">
    <property type="entry name" value="Fer4_8"/>
    <property type="match status" value="1"/>
</dbReference>
<keyword evidence="5" id="KW-0249">Electron transport</keyword>
<keyword evidence="2" id="KW-0004">4Fe-4S</keyword>
<dbReference type="InterPro" id="IPR017900">
    <property type="entry name" value="4Fe4S_Fe_S_CS"/>
</dbReference>
<organism evidence="9">
    <name type="scientific">uncultured Desulfobacteraceae bacterium</name>
    <dbReference type="NCBI Taxonomy" id="218296"/>
    <lineage>
        <taxon>Bacteria</taxon>
        <taxon>Pseudomonadati</taxon>
        <taxon>Thermodesulfobacteriota</taxon>
        <taxon>Desulfobacteria</taxon>
        <taxon>Desulfobacterales</taxon>
        <taxon>Desulfobacteraceae</taxon>
        <taxon>environmental samples</taxon>
    </lineage>
</organism>
<dbReference type="InterPro" id="IPR009051">
    <property type="entry name" value="Helical_ferredxn"/>
</dbReference>
<evidence type="ECO:0000256" key="6">
    <source>
        <dbReference type="ARBA" id="ARBA00023004"/>
    </source>
</evidence>
<dbReference type="Gene3D" id="3.40.50.10420">
    <property type="entry name" value="NagB/RpiA/CoA transferase-like"/>
    <property type="match status" value="1"/>
</dbReference>
<dbReference type="InterPro" id="IPR004452">
    <property type="entry name" value="LutB/LldF"/>
</dbReference>
<keyword evidence="6" id="KW-0408">Iron</keyword>
<evidence type="ECO:0000256" key="7">
    <source>
        <dbReference type="ARBA" id="ARBA00023014"/>
    </source>
</evidence>
<evidence type="ECO:0000256" key="4">
    <source>
        <dbReference type="ARBA" id="ARBA00022737"/>
    </source>
</evidence>
<dbReference type="SUPFAM" id="SSF46548">
    <property type="entry name" value="alpha-helical ferredoxin"/>
    <property type="match status" value="1"/>
</dbReference>
<evidence type="ECO:0000256" key="2">
    <source>
        <dbReference type="ARBA" id="ARBA00022485"/>
    </source>
</evidence>
<keyword evidence="3" id="KW-0479">Metal-binding</keyword>
<dbReference type="GO" id="GO:0051539">
    <property type="term" value="F:4 iron, 4 sulfur cluster binding"/>
    <property type="evidence" value="ECO:0007669"/>
    <property type="project" value="UniProtKB-KW"/>
</dbReference>
<dbReference type="InterPro" id="IPR003741">
    <property type="entry name" value="LUD_dom"/>
</dbReference>
<evidence type="ECO:0000256" key="5">
    <source>
        <dbReference type="ARBA" id="ARBA00022982"/>
    </source>
</evidence>
<dbReference type="AlphaFoldDB" id="A0A484HPI0"/>
<gene>
    <name evidence="9" type="primary">ykgF</name>
    <name evidence="9" type="ORF">EPICR_50041</name>
</gene>
<dbReference type="PROSITE" id="PS51379">
    <property type="entry name" value="4FE4S_FER_2"/>
    <property type="match status" value="2"/>
</dbReference>
<dbReference type="GO" id="GO:0046872">
    <property type="term" value="F:metal ion binding"/>
    <property type="evidence" value="ECO:0007669"/>
    <property type="project" value="UniProtKB-KW"/>
</dbReference>
<evidence type="ECO:0000259" key="8">
    <source>
        <dbReference type="PROSITE" id="PS51379"/>
    </source>
</evidence>
<accession>A0A484HPI0</accession>
<dbReference type="NCBIfam" id="TIGR00273">
    <property type="entry name" value="LutB/LldF family L-lactate oxidation iron-sulfur protein"/>
    <property type="match status" value="1"/>
</dbReference>
<evidence type="ECO:0000256" key="1">
    <source>
        <dbReference type="ARBA" id="ARBA00022448"/>
    </source>
</evidence>
<keyword evidence="7" id="KW-0411">Iron-sulfur</keyword>
<protein>
    <submittedName>
        <fullName evidence="9">Putative oxidoreductase subunit with NAD(P)-binding domain and ferridoxin-like domain</fullName>
    </submittedName>
</protein>
<keyword evidence="4" id="KW-0677">Repeat</keyword>
<feature type="domain" description="4Fe-4S ferredoxin-type" evidence="8">
    <location>
        <begin position="353"/>
        <end position="383"/>
    </location>
</feature>
<dbReference type="EMBL" id="CAACVI010000045">
    <property type="protein sequence ID" value="VEN74765.1"/>
    <property type="molecule type" value="Genomic_DNA"/>
</dbReference>
<dbReference type="InterPro" id="IPR024185">
    <property type="entry name" value="FTHF_cligase-like_sf"/>
</dbReference>
<feature type="domain" description="4Fe-4S ferredoxin-type" evidence="8">
    <location>
        <begin position="304"/>
        <end position="334"/>
    </location>
</feature>
<dbReference type="PROSITE" id="PS00198">
    <property type="entry name" value="4FE4S_FER_1"/>
    <property type="match status" value="2"/>
</dbReference>
<keyword evidence="1" id="KW-0813">Transport</keyword>